<dbReference type="GO" id="GO:0016810">
    <property type="term" value="F:hydrolase activity, acting on carbon-nitrogen (but not peptide) bonds"/>
    <property type="evidence" value="ECO:0007669"/>
    <property type="project" value="InterPro"/>
</dbReference>
<dbReference type="SUPFAM" id="SSF88713">
    <property type="entry name" value="Glycoside hydrolase/deacetylase"/>
    <property type="match status" value="1"/>
</dbReference>
<reference evidence="2" key="1">
    <citation type="journal article" date="2022" name="Mol. Ecol. Resour.">
        <title>The complete and closed genome of the facultative generalist Candidatus Endoriftia persephone from deep-sea hydrothermal vents.</title>
        <authorList>
            <person name="de Oliveira A.L."/>
            <person name="Srivastava A."/>
            <person name="Espada-Hinojosa S."/>
            <person name="Bright M."/>
        </authorList>
    </citation>
    <scope>NUCLEOTIDE SEQUENCE</scope>
    <source>
        <strain evidence="2">Tica-EPR-9o50.N</strain>
    </source>
</reference>
<feature type="domain" description="NodB homology" evidence="1">
    <location>
        <begin position="1"/>
        <end position="263"/>
    </location>
</feature>
<evidence type="ECO:0000259" key="1">
    <source>
        <dbReference type="PROSITE" id="PS51677"/>
    </source>
</evidence>
<dbReference type="InterPro" id="IPR002509">
    <property type="entry name" value="NODB_dom"/>
</dbReference>
<organism evidence="2 3">
    <name type="scientific">Candidatus Endoriftia persephonae</name>
    <dbReference type="NCBI Taxonomy" id="393765"/>
    <lineage>
        <taxon>Bacteria</taxon>
        <taxon>Pseudomonadati</taxon>
        <taxon>Pseudomonadota</taxon>
        <taxon>Gammaproteobacteria</taxon>
        <taxon>Chromatiales</taxon>
        <taxon>Sedimenticolaceae</taxon>
        <taxon>Candidatus Endoriftia</taxon>
    </lineage>
</organism>
<proteinExistence type="predicted"/>
<protein>
    <submittedName>
        <fullName evidence="2">Polysaccharide deacetylase family protein</fullName>
    </submittedName>
</protein>
<dbReference type="EMBL" id="CP090569">
    <property type="protein sequence ID" value="USF86202.1"/>
    <property type="molecule type" value="Genomic_DNA"/>
</dbReference>
<dbReference type="InterPro" id="IPR011330">
    <property type="entry name" value="Glyco_hydro/deAcase_b/a-brl"/>
</dbReference>
<evidence type="ECO:0000313" key="3">
    <source>
        <dbReference type="Proteomes" id="UP001056649"/>
    </source>
</evidence>
<dbReference type="Gene3D" id="3.20.20.370">
    <property type="entry name" value="Glycoside hydrolase/deacetylase"/>
    <property type="match status" value="1"/>
</dbReference>
<sequence>MKIGLRVEVATLQGALEGVPRLLKLFDEYQLRASFFFSLGADRASVGGGRWFNPQQWGYRRRTAPLDLPKVGLARLFTSPPVIANRAADLIRSVSAAGHEVGIACDDRLAWLADAADADAGWTRQQMDRAAKVLRDITGEAAQISAAPGWQLNPHLLAWQAGQGLRFASDTRGRSAFLPVLQGVESGVVQLPTTLPTADELIGQPGISLDNLHEFIFSESRHLLPNGHIYSLRAECEGLSQLSLMEKLLVMWKGSSDEPLTLGELYDALDREKLPRHQVGWGEVTGRPGYLAMQSLPLE</sequence>
<evidence type="ECO:0000313" key="2">
    <source>
        <dbReference type="EMBL" id="USF86202.1"/>
    </source>
</evidence>
<dbReference type="RefSeq" id="WP_040818682.1">
    <property type="nucleotide sequence ID" value="NZ_CP090569.1"/>
</dbReference>
<dbReference type="KEGG" id="eps:L0Y14_08545"/>
<dbReference type="GO" id="GO:0005975">
    <property type="term" value="P:carbohydrate metabolic process"/>
    <property type="evidence" value="ECO:0007669"/>
    <property type="project" value="InterPro"/>
</dbReference>
<dbReference type="Proteomes" id="UP001056649">
    <property type="component" value="Chromosome"/>
</dbReference>
<gene>
    <name evidence="2" type="ORF">L0Y14_08545</name>
</gene>
<dbReference type="AlphaFoldDB" id="A0A9J6ZU01"/>
<accession>A0A9J6ZU01</accession>
<dbReference type="PROSITE" id="PS51677">
    <property type="entry name" value="NODB"/>
    <property type="match status" value="1"/>
</dbReference>
<keyword evidence="3" id="KW-1185">Reference proteome</keyword>
<name>A0A9J6ZU01_9GAMM</name>